<gene>
    <name evidence="1" type="ORF">DX873_17570</name>
</gene>
<evidence type="ECO:0000313" key="2">
    <source>
        <dbReference type="Proteomes" id="UP000261828"/>
    </source>
</evidence>
<sequence length="126" mass="13808">MSGNILQAARADAKKILSSSGFEEDITLTTPDGQTTITTKGLTTKHHLDFDTEGPVNSKKVHICIDESDLEAKAYPVRNSVNEVDLREHIITVSDSTGNAREYLVSQLFPNETLGLIVCVLEDYSN</sequence>
<protein>
    <submittedName>
        <fullName evidence="1">Uncharacterized protein</fullName>
    </submittedName>
</protein>
<evidence type="ECO:0000313" key="1">
    <source>
        <dbReference type="EMBL" id="RDY57708.1"/>
    </source>
</evidence>
<name>A0A371JL88_9FLAO</name>
<comment type="caution">
    <text evidence="1">The sequence shown here is derived from an EMBL/GenBank/DDBJ whole genome shotgun (WGS) entry which is preliminary data.</text>
</comment>
<reference evidence="1 2" key="1">
    <citation type="submission" date="2018-08" db="EMBL/GenBank/DDBJ databases">
        <title>Muricauda nanhaiensis sp. nov., isolated from seawater of the South China Sea.</title>
        <authorList>
            <person name="Dang Y."/>
        </authorList>
    </citation>
    <scope>NUCLEOTIDE SEQUENCE [LARGE SCALE GENOMIC DNA]</scope>
    <source>
        <strain evidence="1 2">SM1704</strain>
    </source>
</reference>
<dbReference type="RefSeq" id="WP_116185807.1">
    <property type="nucleotide sequence ID" value="NZ_QTJX01000007.1"/>
</dbReference>
<dbReference type="AlphaFoldDB" id="A0A371JL88"/>
<proteinExistence type="predicted"/>
<dbReference type="OrthoDB" id="9861216at2"/>
<organism evidence="1 2">
    <name type="scientific">Flagellimonas nanhaiensis</name>
    <dbReference type="NCBI Taxonomy" id="2292706"/>
    <lineage>
        <taxon>Bacteria</taxon>
        <taxon>Pseudomonadati</taxon>
        <taxon>Bacteroidota</taxon>
        <taxon>Flavobacteriia</taxon>
        <taxon>Flavobacteriales</taxon>
        <taxon>Flavobacteriaceae</taxon>
        <taxon>Flagellimonas</taxon>
    </lineage>
</organism>
<dbReference type="EMBL" id="QTJX01000007">
    <property type="protein sequence ID" value="RDY57708.1"/>
    <property type="molecule type" value="Genomic_DNA"/>
</dbReference>
<accession>A0A371JL88</accession>
<dbReference type="Proteomes" id="UP000261828">
    <property type="component" value="Unassembled WGS sequence"/>
</dbReference>
<keyword evidence="2" id="KW-1185">Reference proteome</keyword>